<proteinExistence type="predicted"/>
<sequence length="71" mass="8069">MSITRKRLSLLVDSIPGLINALMTIASHLSLPLTSLSKTVNEETWSITDSMDRFERIRSALEMTLQMCTYH</sequence>
<accession>A0A2P5B6Y9</accession>
<evidence type="ECO:0000313" key="1">
    <source>
        <dbReference type="EMBL" id="PON44577.1"/>
    </source>
</evidence>
<keyword evidence="2" id="KW-1185">Reference proteome</keyword>
<name>A0A2P5B6Y9_PARAD</name>
<dbReference type="Proteomes" id="UP000237105">
    <property type="component" value="Unassembled WGS sequence"/>
</dbReference>
<reference evidence="2" key="1">
    <citation type="submission" date="2016-06" db="EMBL/GenBank/DDBJ databases">
        <title>Parallel loss of symbiosis genes in relatives of nitrogen-fixing non-legume Parasponia.</title>
        <authorList>
            <person name="Van Velzen R."/>
            <person name="Holmer R."/>
            <person name="Bu F."/>
            <person name="Rutten L."/>
            <person name="Van Zeijl A."/>
            <person name="Liu W."/>
            <person name="Santuari L."/>
            <person name="Cao Q."/>
            <person name="Sharma T."/>
            <person name="Shen D."/>
            <person name="Roswanjaya Y."/>
            <person name="Wardhani T."/>
            <person name="Kalhor M.S."/>
            <person name="Jansen J."/>
            <person name="Van den Hoogen J."/>
            <person name="Gungor B."/>
            <person name="Hartog M."/>
            <person name="Hontelez J."/>
            <person name="Verver J."/>
            <person name="Yang W.-C."/>
            <person name="Schijlen E."/>
            <person name="Repin R."/>
            <person name="Schilthuizen M."/>
            <person name="Schranz E."/>
            <person name="Heidstra R."/>
            <person name="Miyata K."/>
            <person name="Fedorova E."/>
            <person name="Kohlen W."/>
            <person name="Bisseling T."/>
            <person name="Smit S."/>
            <person name="Geurts R."/>
        </authorList>
    </citation>
    <scope>NUCLEOTIDE SEQUENCE [LARGE SCALE GENOMIC DNA]</scope>
    <source>
        <strain evidence="2">cv. WU1-14</strain>
    </source>
</reference>
<dbReference type="EMBL" id="JXTB01000347">
    <property type="protein sequence ID" value="PON44577.1"/>
    <property type="molecule type" value="Genomic_DNA"/>
</dbReference>
<gene>
    <name evidence="1" type="ORF">PanWU01x14_265620</name>
</gene>
<evidence type="ECO:0000313" key="2">
    <source>
        <dbReference type="Proteomes" id="UP000237105"/>
    </source>
</evidence>
<comment type="caution">
    <text evidence="1">The sequence shown here is derived from an EMBL/GenBank/DDBJ whole genome shotgun (WGS) entry which is preliminary data.</text>
</comment>
<dbReference type="AlphaFoldDB" id="A0A2P5B6Y9"/>
<feature type="non-terminal residue" evidence="1">
    <location>
        <position position="71"/>
    </location>
</feature>
<organism evidence="1 2">
    <name type="scientific">Parasponia andersonii</name>
    <name type="common">Sponia andersonii</name>
    <dbReference type="NCBI Taxonomy" id="3476"/>
    <lineage>
        <taxon>Eukaryota</taxon>
        <taxon>Viridiplantae</taxon>
        <taxon>Streptophyta</taxon>
        <taxon>Embryophyta</taxon>
        <taxon>Tracheophyta</taxon>
        <taxon>Spermatophyta</taxon>
        <taxon>Magnoliopsida</taxon>
        <taxon>eudicotyledons</taxon>
        <taxon>Gunneridae</taxon>
        <taxon>Pentapetalae</taxon>
        <taxon>rosids</taxon>
        <taxon>fabids</taxon>
        <taxon>Rosales</taxon>
        <taxon>Cannabaceae</taxon>
        <taxon>Parasponia</taxon>
    </lineage>
</organism>
<protein>
    <submittedName>
        <fullName evidence="1">Uncharacterized protein</fullName>
    </submittedName>
</protein>